<proteinExistence type="predicted"/>
<dbReference type="AlphaFoldDB" id="A0A7X6J4D1"/>
<sequence length="125" mass="13451">MICVAIACSASTAFATDFTCTFVNKEEAPLIVYLTQIDLQTAKGQFTIAGQKPVGLSVKLRNNVLTMFGSTSGKGSEDSYLVTVALGKKQPFQVMYSLHMVSKVDTINLTLPIGFERDGTCEATD</sequence>
<dbReference type="EMBL" id="CP064931">
    <property type="protein sequence ID" value="QPK09183.1"/>
    <property type="molecule type" value="Genomic_DNA"/>
</dbReference>
<reference evidence="1 2" key="1">
    <citation type="submission" date="2020-11" db="EMBL/GenBank/DDBJ databases">
        <title>Indigenous Rhizobia Nodulating Common beans in Western Kenya.</title>
        <authorList>
            <person name="Wekesa C.S."/>
            <person name="Oelmueller R."/>
            <person name="Furch A.C."/>
        </authorList>
    </citation>
    <scope>NUCLEOTIDE SEQUENCE [LARGE SCALE GENOMIC DNA]</scope>
    <source>
        <strain evidence="2">BS3</strain>
    </source>
</reference>
<dbReference type="Proteomes" id="UP000540266">
    <property type="component" value="Chromosome"/>
</dbReference>
<organism evidence="1 2">
    <name type="scientific">Rhizobium phaseoli</name>
    <dbReference type="NCBI Taxonomy" id="396"/>
    <lineage>
        <taxon>Bacteria</taxon>
        <taxon>Pseudomonadati</taxon>
        <taxon>Pseudomonadota</taxon>
        <taxon>Alphaproteobacteria</taxon>
        <taxon>Hyphomicrobiales</taxon>
        <taxon>Rhizobiaceae</taxon>
        <taxon>Rhizobium/Agrobacterium group</taxon>
        <taxon>Rhizobium</taxon>
    </lineage>
</organism>
<accession>A0A7X6J4D1</accession>
<protein>
    <submittedName>
        <fullName evidence="1">Uncharacterized protein</fullName>
    </submittedName>
</protein>
<evidence type="ECO:0000313" key="1">
    <source>
        <dbReference type="EMBL" id="QPK09183.1"/>
    </source>
</evidence>
<dbReference type="RefSeq" id="WP_167860885.1">
    <property type="nucleotide sequence ID" value="NZ_CP064931.1"/>
</dbReference>
<gene>
    <name evidence="1" type="ORF">HER27_000950</name>
</gene>
<evidence type="ECO:0000313" key="2">
    <source>
        <dbReference type="Proteomes" id="UP000540266"/>
    </source>
</evidence>
<name>A0A7X6J4D1_9HYPH</name>